<accession>A0A3N0XF79</accession>
<evidence type="ECO:0000313" key="3">
    <source>
        <dbReference type="Proteomes" id="UP000281406"/>
    </source>
</evidence>
<gene>
    <name evidence="2" type="ORF">DPX16_13023</name>
</gene>
<dbReference type="AlphaFoldDB" id="A0A3N0XF79"/>
<comment type="caution">
    <text evidence="2">The sequence shown here is derived from an EMBL/GenBank/DDBJ whole genome shotgun (WGS) entry which is preliminary data.</text>
</comment>
<dbReference type="Proteomes" id="UP000281406">
    <property type="component" value="Unassembled WGS sequence"/>
</dbReference>
<name>A0A3N0XF79_ANAGA</name>
<organism evidence="2 3">
    <name type="scientific">Anabarilius grahami</name>
    <name type="common">Kanglang fish</name>
    <name type="synonym">Barilius grahami</name>
    <dbReference type="NCBI Taxonomy" id="495550"/>
    <lineage>
        <taxon>Eukaryota</taxon>
        <taxon>Metazoa</taxon>
        <taxon>Chordata</taxon>
        <taxon>Craniata</taxon>
        <taxon>Vertebrata</taxon>
        <taxon>Euteleostomi</taxon>
        <taxon>Actinopterygii</taxon>
        <taxon>Neopterygii</taxon>
        <taxon>Teleostei</taxon>
        <taxon>Ostariophysi</taxon>
        <taxon>Cypriniformes</taxon>
        <taxon>Xenocyprididae</taxon>
        <taxon>Xenocypridinae</taxon>
        <taxon>Xenocypridinae incertae sedis</taxon>
        <taxon>Anabarilius</taxon>
    </lineage>
</organism>
<feature type="region of interest" description="Disordered" evidence="1">
    <location>
        <begin position="154"/>
        <end position="225"/>
    </location>
</feature>
<keyword evidence="3" id="KW-1185">Reference proteome</keyword>
<evidence type="ECO:0000256" key="1">
    <source>
        <dbReference type="SAM" id="MobiDB-lite"/>
    </source>
</evidence>
<reference evidence="2 3" key="1">
    <citation type="submission" date="2018-10" db="EMBL/GenBank/DDBJ databases">
        <title>Genome assembly for a Yunnan-Guizhou Plateau 3E fish, Anabarilius grahami (Regan), and its evolutionary and genetic applications.</title>
        <authorList>
            <person name="Jiang W."/>
        </authorList>
    </citation>
    <scope>NUCLEOTIDE SEQUENCE [LARGE SCALE GENOMIC DNA]</scope>
    <source>
        <strain evidence="2">AG-KIZ</strain>
        <tissue evidence="2">Muscle</tissue>
    </source>
</reference>
<sequence length="463" mass="50626">MGKAVLDRPKSLKEKVIKRENGPPPLCSRFHAHMEACPVRLRTPHFLNVHSRPGTYRLGKKQQQQSLSAPQPQIWPDIRKHQNMDNSSRNQFSVFLPHVLGFPASPVPPASPSLTLKFADHPQRSQTPNTHFQLTDKEEDVCTAPQDLNQGHHEMAEEETMTPKTPMSTPTTPGIPATPTTPGTQRTPSTPITPGTPTSSVTPNSLSDFSRPSSSQFSRSTDLNSSFSDALSVNFSVDHYADNSTDDEDNHAYDLNQNNDYQEGCSTSLPELHFSSAGSCSQASSRMEVLQAHLSRSLTSCKKETPSTCLPDTPLYISKTPQSRQTSATQCSTYQTLHGRLGSSQSGLSIQSQKPDCLAADSRSEWNLWPVLPPIMPQEDELQEGKRGGSFDRESGWYRLIPQFKAAKAFTMGDEGGGGDAGCDVFFPLSLSLPLSLLSSSFLSLFSPLPERQTCGAAVINPS</sequence>
<protein>
    <submittedName>
        <fullName evidence="2">Uncharacterized protein</fullName>
    </submittedName>
</protein>
<dbReference type="OrthoDB" id="2121618at2759"/>
<feature type="compositionally biased region" description="Low complexity" evidence="1">
    <location>
        <begin position="162"/>
        <end position="220"/>
    </location>
</feature>
<dbReference type="EMBL" id="RJVU01079805">
    <property type="protein sequence ID" value="ROI15471.1"/>
    <property type="molecule type" value="Genomic_DNA"/>
</dbReference>
<proteinExistence type="predicted"/>
<evidence type="ECO:0000313" key="2">
    <source>
        <dbReference type="EMBL" id="ROI15471.1"/>
    </source>
</evidence>